<dbReference type="SUPFAM" id="SSF48208">
    <property type="entry name" value="Six-hairpin glycosidases"/>
    <property type="match status" value="1"/>
</dbReference>
<dbReference type="InterPro" id="IPR016007">
    <property type="entry name" value="Alpha_rhamnosid"/>
</dbReference>
<dbReference type="GO" id="GO:0005975">
    <property type="term" value="P:carbohydrate metabolic process"/>
    <property type="evidence" value="ECO:0007669"/>
    <property type="project" value="InterPro"/>
</dbReference>
<dbReference type="EC" id="3.2.1.40" evidence="2"/>
<evidence type="ECO:0000259" key="4">
    <source>
        <dbReference type="Pfam" id="PF17389"/>
    </source>
</evidence>
<dbReference type="Pfam" id="PF25788">
    <property type="entry name" value="Ig_Rha78A_N"/>
    <property type="match status" value="1"/>
</dbReference>
<dbReference type="EMBL" id="BARV01026862">
    <property type="protein sequence ID" value="GAI45292.1"/>
    <property type="molecule type" value="Genomic_DNA"/>
</dbReference>
<dbReference type="PANTHER" id="PTHR33307:SF6">
    <property type="entry name" value="ALPHA-RHAMNOSIDASE (EUROFUNG)-RELATED"/>
    <property type="match status" value="1"/>
</dbReference>
<gene>
    <name evidence="6" type="ORF">S06H3_43323</name>
</gene>
<dbReference type="Pfam" id="PF17390">
    <property type="entry name" value="Bac_rhamnosid_C"/>
    <property type="match status" value="1"/>
</dbReference>
<proteinExistence type="predicted"/>
<feature type="domain" description="Alpha-L-rhamnosidase six-hairpin glycosidase" evidence="4">
    <location>
        <begin position="2"/>
        <end position="55"/>
    </location>
</feature>
<dbReference type="GO" id="GO:0030596">
    <property type="term" value="F:alpha-L-rhamnosidase activity"/>
    <property type="evidence" value="ECO:0007669"/>
    <property type="project" value="UniProtKB-EC"/>
</dbReference>
<evidence type="ECO:0000256" key="3">
    <source>
        <dbReference type="ARBA" id="ARBA00022801"/>
    </source>
</evidence>
<evidence type="ECO:0000256" key="2">
    <source>
        <dbReference type="ARBA" id="ARBA00012652"/>
    </source>
</evidence>
<dbReference type="InterPro" id="IPR012341">
    <property type="entry name" value="6hp_glycosidase-like_sf"/>
</dbReference>
<feature type="non-terminal residue" evidence="6">
    <location>
        <position position="262"/>
    </location>
</feature>
<dbReference type="Gene3D" id="2.60.420.10">
    <property type="entry name" value="Maltose phosphorylase, domain 3"/>
    <property type="match status" value="1"/>
</dbReference>
<dbReference type="PANTHER" id="PTHR33307">
    <property type="entry name" value="ALPHA-RHAMNOSIDASE (EUROFUNG)"/>
    <property type="match status" value="1"/>
</dbReference>
<dbReference type="InterPro" id="IPR036514">
    <property type="entry name" value="SGNH_hydro_sf"/>
</dbReference>
<sequence length="262" mass="29459">QNKTYPSWGYSIEQGATTIWERWNSYTKEKGFGNADMNSFNHYAYGACGEWMFRSMLGIETDGAGFKKITMKPELGEGVTWAKGHYDSIHGRTSSGWKRDPKTFQWEVVVPPNTTATIHVPAKTATDVTESGQAIAKADGVKFLRMENDRAVFSLDSGSYEFVSQYYEGTDVSGAESIRPADLRCEYLVDPLGIDEPKPRLSWQGEHEAGLSRKMAEDYDKLLADFMRAVRRDLKTPSLPFVIGQVNSHTWAFGDIARDRQA</sequence>
<feature type="domain" description="Alpha-L-rhamnosidase C-terminal" evidence="5">
    <location>
        <begin position="58"/>
        <end position="133"/>
    </location>
</feature>
<reference evidence="6" key="1">
    <citation type="journal article" date="2014" name="Front. Microbiol.">
        <title>High frequency of phylogenetically diverse reductive dehalogenase-homologous genes in deep subseafloor sedimentary metagenomes.</title>
        <authorList>
            <person name="Kawai M."/>
            <person name="Futagami T."/>
            <person name="Toyoda A."/>
            <person name="Takaki Y."/>
            <person name="Nishi S."/>
            <person name="Hori S."/>
            <person name="Arai W."/>
            <person name="Tsubouchi T."/>
            <person name="Morono Y."/>
            <person name="Uchiyama I."/>
            <person name="Ito T."/>
            <person name="Fujiyama A."/>
            <person name="Inagaki F."/>
            <person name="Takami H."/>
        </authorList>
    </citation>
    <scope>NUCLEOTIDE SEQUENCE</scope>
    <source>
        <strain evidence="6">Expedition CK06-06</strain>
    </source>
</reference>
<dbReference type="InterPro" id="IPR035396">
    <property type="entry name" value="Bac_rhamnosid6H"/>
</dbReference>
<protein>
    <recommendedName>
        <fullName evidence="2">alpha-L-rhamnosidase</fullName>
        <ecNumber evidence="2">3.2.1.40</ecNumber>
    </recommendedName>
</protein>
<dbReference type="AlphaFoldDB" id="X1NMP1"/>
<name>X1NMP1_9ZZZZ</name>
<comment type="catalytic activity">
    <reaction evidence="1">
        <text>Hydrolysis of terminal non-reducing alpha-L-rhamnose residues in alpha-L-rhamnosides.</text>
        <dbReference type="EC" id="3.2.1.40"/>
    </reaction>
</comment>
<dbReference type="Gene3D" id="3.40.50.1110">
    <property type="entry name" value="SGNH hydrolase"/>
    <property type="match status" value="1"/>
</dbReference>
<feature type="non-terminal residue" evidence="6">
    <location>
        <position position="1"/>
    </location>
</feature>
<organism evidence="6">
    <name type="scientific">marine sediment metagenome</name>
    <dbReference type="NCBI Taxonomy" id="412755"/>
    <lineage>
        <taxon>unclassified sequences</taxon>
        <taxon>metagenomes</taxon>
        <taxon>ecological metagenomes</taxon>
    </lineage>
</organism>
<dbReference type="Pfam" id="PF17389">
    <property type="entry name" value="Bac_rhamnosid6H"/>
    <property type="match status" value="1"/>
</dbReference>
<keyword evidence="3" id="KW-0378">Hydrolase</keyword>
<evidence type="ECO:0000313" key="6">
    <source>
        <dbReference type="EMBL" id="GAI45292.1"/>
    </source>
</evidence>
<evidence type="ECO:0000259" key="5">
    <source>
        <dbReference type="Pfam" id="PF17390"/>
    </source>
</evidence>
<evidence type="ECO:0000256" key="1">
    <source>
        <dbReference type="ARBA" id="ARBA00001445"/>
    </source>
</evidence>
<dbReference type="InterPro" id="IPR008928">
    <property type="entry name" value="6-hairpin_glycosidase_sf"/>
</dbReference>
<accession>X1NMP1</accession>
<comment type="caution">
    <text evidence="6">The sequence shown here is derived from an EMBL/GenBank/DDBJ whole genome shotgun (WGS) entry which is preliminary data.</text>
</comment>
<dbReference type="SUPFAM" id="SSF52266">
    <property type="entry name" value="SGNH hydrolase"/>
    <property type="match status" value="1"/>
</dbReference>
<dbReference type="InterPro" id="IPR035398">
    <property type="entry name" value="Bac_rhamnosid_C"/>
</dbReference>
<dbReference type="Gene3D" id="1.50.10.10">
    <property type="match status" value="1"/>
</dbReference>